<keyword evidence="2" id="KW-0472">Membrane</keyword>
<comment type="caution">
    <text evidence="3">The sequence shown here is derived from an EMBL/GenBank/DDBJ whole genome shotgun (WGS) entry which is preliminary data.</text>
</comment>
<evidence type="ECO:0000313" key="3">
    <source>
        <dbReference type="EMBL" id="MFD1233933.1"/>
    </source>
</evidence>
<feature type="compositionally biased region" description="Basic and acidic residues" evidence="1">
    <location>
        <begin position="79"/>
        <end position="93"/>
    </location>
</feature>
<gene>
    <name evidence="3" type="ORF">ACFQ34_11620</name>
</gene>
<feature type="compositionally biased region" description="Low complexity" evidence="1">
    <location>
        <begin position="14"/>
        <end position="28"/>
    </location>
</feature>
<accession>A0ABW3VI59</accession>
<sequence>MRFLRRSDETTGNDAAGTAVDAADTAQDVPDDPPAKGHTPGKGRPTPKRRDSQSAARRPATPAPRTRKEASEYAKANRPSKDARRAAAAERRARMDAGDDRYLLPRDRGPVRAYIRDVIDSRPHLIGMFMPLAVLVLVAVVLPIPAIQQYLSLFCLLALIVMIGEGVLLGMSVTRKARAKFPSEDIRALSTSWYCFTRASQVRKLRTPKPRVQRGATV</sequence>
<dbReference type="Pfam" id="PF11241">
    <property type="entry name" value="DUF3043"/>
    <property type="match status" value="1"/>
</dbReference>
<evidence type="ECO:0000256" key="1">
    <source>
        <dbReference type="SAM" id="MobiDB-lite"/>
    </source>
</evidence>
<feature type="transmembrane region" description="Helical" evidence="2">
    <location>
        <begin position="125"/>
        <end position="144"/>
    </location>
</feature>
<keyword evidence="4" id="KW-1185">Reference proteome</keyword>
<keyword evidence="2" id="KW-0812">Transmembrane</keyword>
<dbReference type="RefSeq" id="WP_013676622.1">
    <property type="nucleotide sequence ID" value="NZ_BAABKS010000027.1"/>
</dbReference>
<proteinExistence type="predicted"/>
<protein>
    <submittedName>
        <fullName evidence="3">DUF3043 domain-containing protein</fullName>
    </submittedName>
</protein>
<organism evidence="3 4">
    <name type="scientific">Pseudonocardia benzenivorans</name>
    <dbReference type="NCBI Taxonomy" id="228005"/>
    <lineage>
        <taxon>Bacteria</taxon>
        <taxon>Bacillati</taxon>
        <taxon>Actinomycetota</taxon>
        <taxon>Actinomycetes</taxon>
        <taxon>Pseudonocardiales</taxon>
        <taxon>Pseudonocardiaceae</taxon>
        <taxon>Pseudonocardia</taxon>
    </lineage>
</organism>
<feature type="region of interest" description="Disordered" evidence="1">
    <location>
        <begin position="1"/>
        <end position="93"/>
    </location>
</feature>
<evidence type="ECO:0000313" key="4">
    <source>
        <dbReference type="Proteomes" id="UP001597182"/>
    </source>
</evidence>
<name>A0ABW3VI59_9PSEU</name>
<dbReference type="Proteomes" id="UP001597182">
    <property type="component" value="Unassembled WGS sequence"/>
</dbReference>
<dbReference type="InterPro" id="IPR021403">
    <property type="entry name" value="DUF3043"/>
</dbReference>
<feature type="transmembrane region" description="Helical" evidence="2">
    <location>
        <begin position="150"/>
        <end position="171"/>
    </location>
</feature>
<feature type="compositionally biased region" description="Low complexity" evidence="1">
    <location>
        <begin position="55"/>
        <end position="64"/>
    </location>
</feature>
<evidence type="ECO:0000256" key="2">
    <source>
        <dbReference type="SAM" id="Phobius"/>
    </source>
</evidence>
<reference evidence="4" key="1">
    <citation type="journal article" date="2019" name="Int. J. Syst. Evol. Microbiol.">
        <title>The Global Catalogue of Microorganisms (GCM) 10K type strain sequencing project: providing services to taxonomists for standard genome sequencing and annotation.</title>
        <authorList>
            <consortium name="The Broad Institute Genomics Platform"/>
            <consortium name="The Broad Institute Genome Sequencing Center for Infectious Disease"/>
            <person name="Wu L."/>
            <person name="Ma J."/>
        </authorList>
    </citation>
    <scope>NUCLEOTIDE SEQUENCE [LARGE SCALE GENOMIC DNA]</scope>
    <source>
        <strain evidence="4">CCUG 49018</strain>
    </source>
</reference>
<dbReference type="EMBL" id="JBHTMB010000092">
    <property type="protein sequence ID" value="MFD1233933.1"/>
    <property type="molecule type" value="Genomic_DNA"/>
</dbReference>
<keyword evidence="2" id="KW-1133">Transmembrane helix</keyword>